<evidence type="ECO:0000313" key="3">
    <source>
        <dbReference type="Proteomes" id="UP000499080"/>
    </source>
</evidence>
<evidence type="ECO:0008006" key="4">
    <source>
        <dbReference type="Google" id="ProtNLM"/>
    </source>
</evidence>
<name>A0A4Y2PQL7_ARAVE</name>
<sequence length="155" mass="17669">MSFEVKNQRQASDRLRTLNSRATESNEQRKRRTHCNALGNQNRIGAEMFDARRNTLQLERVRQGILKASNRLYLKNKALHYDPNLNCPNFPQIFIGSLSSKCTFCGALKFEAEASGLCCSNRKLSLPELPQRQRLQFPLRVAFAITINKGQGQSL</sequence>
<dbReference type="Proteomes" id="UP000499080">
    <property type="component" value="Unassembled WGS sequence"/>
</dbReference>
<evidence type="ECO:0000313" key="2">
    <source>
        <dbReference type="EMBL" id="GBN52366.1"/>
    </source>
</evidence>
<accession>A0A4Y2PQL7</accession>
<evidence type="ECO:0000256" key="1">
    <source>
        <dbReference type="SAM" id="MobiDB-lite"/>
    </source>
</evidence>
<gene>
    <name evidence="2" type="ORF">AVEN_159604_1</name>
</gene>
<organism evidence="2 3">
    <name type="scientific">Araneus ventricosus</name>
    <name type="common">Orbweaver spider</name>
    <name type="synonym">Epeira ventricosa</name>
    <dbReference type="NCBI Taxonomy" id="182803"/>
    <lineage>
        <taxon>Eukaryota</taxon>
        <taxon>Metazoa</taxon>
        <taxon>Ecdysozoa</taxon>
        <taxon>Arthropoda</taxon>
        <taxon>Chelicerata</taxon>
        <taxon>Arachnida</taxon>
        <taxon>Araneae</taxon>
        <taxon>Araneomorphae</taxon>
        <taxon>Entelegynae</taxon>
        <taxon>Araneoidea</taxon>
        <taxon>Araneidae</taxon>
        <taxon>Araneus</taxon>
    </lineage>
</organism>
<dbReference type="OrthoDB" id="1728974at2759"/>
<comment type="caution">
    <text evidence="2">The sequence shown here is derived from an EMBL/GenBank/DDBJ whole genome shotgun (WGS) entry which is preliminary data.</text>
</comment>
<dbReference type="EMBL" id="BGPR01011655">
    <property type="protein sequence ID" value="GBN52366.1"/>
    <property type="molecule type" value="Genomic_DNA"/>
</dbReference>
<dbReference type="AlphaFoldDB" id="A0A4Y2PQL7"/>
<reference evidence="2 3" key="1">
    <citation type="journal article" date="2019" name="Sci. Rep.">
        <title>Orb-weaving spider Araneus ventricosus genome elucidates the spidroin gene catalogue.</title>
        <authorList>
            <person name="Kono N."/>
            <person name="Nakamura H."/>
            <person name="Ohtoshi R."/>
            <person name="Moran D.A.P."/>
            <person name="Shinohara A."/>
            <person name="Yoshida Y."/>
            <person name="Fujiwara M."/>
            <person name="Mori M."/>
            <person name="Tomita M."/>
            <person name="Arakawa K."/>
        </authorList>
    </citation>
    <scope>NUCLEOTIDE SEQUENCE [LARGE SCALE GENOMIC DNA]</scope>
</reference>
<protein>
    <recommendedName>
        <fullName evidence="4">ATP-dependent DNA helicase PIF1</fullName>
    </recommendedName>
</protein>
<keyword evidence="3" id="KW-1185">Reference proteome</keyword>
<proteinExistence type="predicted"/>
<feature type="region of interest" description="Disordered" evidence="1">
    <location>
        <begin position="1"/>
        <end position="32"/>
    </location>
</feature>